<dbReference type="STRING" id="1328313.DS2_13184"/>
<keyword evidence="2" id="KW-1185">Reference proteome</keyword>
<proteinExistence type="predicted"/>
<reference evidence="1 2" key="1">
    <citation type="journal article" date="2014" name="Genome Announc.">
        <title>Draft Genome Sequence of the Agar-Degrading Bacterium Catenovulum sp. Strain DS-2, Isolated from Intestines of Haliotis diversicolor.</title>
        <authorList>
            <person name="Shan D."/>
            <person name="Li X."/>
            <person name="Gu Z."/>
            <person name="Wei G."/>
            <person name="Gao Z."/>
            <person name="Shao Z."/>
        </authorList>
    </citation>
    <scope>NUCLEOTIDE SEQUENCE [LARGE SCALE GENOMIC DNA]</scope>
    <source>
        <strain evidence="1 2">DS-2</strain>
    </source>
</reference>
<dbReference type="InterPro" id="IPR022080">
    <property type="entry name" value="DUF3630"/>
</dbReference>
<protein>
    <recommendedName>
        <fullName evidence="3">DUF3630 family protein</fullName>
    </recommendedName>
</protein>
<dbReference type="Pfam" id="PF12305">
    <property type="entry name" value="DUF3630"/>
    <property type="match status" value="1"/>
</dbReference>
<dbReference type="Proteomes" id="UP000019276">
    <property type="component" value="Unassembled WGS sequence"/>
</dbReference>
<dbReference type="RefSeq" id="WP_035015289.1">
    <property type="nucleotide sequence ID" value="NZ_ARZY01000025.1"/>
</dbReference>
<dbReference type="OrthoDB" id="6387920at2"/>
<dbReference type="AlphaFoldDB" id="W7QN78"/>
<sequence length="96" mass="11017">MQSLDLTSIEQVDDGIICNFGQTLSYDTIQPLMSSWLKQNGFISRECTVGADRMSWRLDVEQAIVWVHFDELSKSCWFDQASDDLLAKLKQIVENN</sequence>
<dbReference type="EMBL" id="ARZY01000025">
    <property type="protein sequence ID" value="EWH09353.1"/>
    <property type="molecule type" value="Genomic_DNA"/>
</dbReference>
<organism evidence="1 2">
    <name type="scientific">Catenovulum agarivorans DS-2</name>
    <dbReference type="NCBI Taxonomy" id="1328313"/>
    <lineage>
        <taxon>Bacteria</taxon>
        <taxon>Pseudomonadati</taxon>
        <taxon>Pseudomonadota</taxon>
        <taxon>Gammaproteobacteria</taxon>
        <taxon>Alteromonadales</taxon>
        <taxon>Alteromonadaceae</taxon>
        <taxon>Catenovulum</taxon>
    </lineage>
</organism>
<gene>
    <name evidence="1" type="ORF">DS2_13184</name>
</gene>
<evidence type="ECO:0008006" key="3">
    <source>
        <dbReference type="Google" id="ProtNLM"/>
    </source>
</evidence>
<accession>W7QN78</accession>
<name>W7QN78_9ALTE</name>
<evidence type="ECO:0000313" key="2">
    <source>
        <dbReference type="Proteomes" id="UP000019276"/>
    </source>
</evidence>
<comment type="caution">
    <text evidence="1">The sequence shown here is derived from an EMBL/GenBank/DDBJ whole genome shotgun (WGS) entry which is preliminary data.</text>
</comment>
<evidence type="ECO:0000313" key="1">
    <source>
        <dbReference type="EMBL" id="EWH09353.1"/>
    </source>
</evidence>